<dbReference type="HOGENOM" id="CLU_2071945_0_0_4"/>
<organism evidence="2 3">
    <name type="scientific">Sulfuritalea hydrogenivorans sk43H</name>
    <dbReference type="NCBI Taxonomy" id="1223802"/>
    <lineage>
        <taxon>Bacteria</taxon>
        <taxon>Pseudomonadati</taxon>
        <taxon>Pseudomonadota</taxon>
        <taxon>Betaproteobacteria</taxon>
        <taxon>Nitrosomonadales</taxon>
        <taxon>Sterolibacteriaceae</taxon>
        <taxon>Sulfuritalea</taxon>
    </lineage>
</organism>
<protein>
    <submittedName>
        <fullName evidence="2">Uncharacterized protein</fullName>
    </submittedName>
</protein>
<evidence type="ECO:0000313" key="2">
    <source>
        <dbReference type="EMBL" id="BAO29557.1"/>
    </source>
</evidence>
<dbReference type="AlphaFoldDB" id="W0SF11"/>
<dbReference type="STRING" id="1223802.SUTH_01765"/>
<dbReference type="RefSeq" id="WP_041098634.1">
    <property type="nucleotide sequence ID" value="NZ_AP012547.1"/>
</dbReference>
<dbReference type="Proteomes" id="UP000031637">
    <property type="component" value="Chromosome"/>
</dbReference>
<feature type="compositionally biased region" description="Basic and acidic residues" evidence="1">
    <location>
        <begin position="85"/>
        <end position="94"/>
    </location>
</feature>
<accession>W0SF11</accession>
<gene>
    <name evidence="2" type="ORF">SUTH_01765</name>
</gene>
<evidence type="ECO:0000313" key="3">
    <source>
        <dbReference type="Proteomes" id="UP000031637"/>
    </source>
</evidence>
<reference evidence="2 3" key="1">
    <citation type="journal article" date="2014" name="Syst. Appl. Microbiol.">
        <title>Complete genomes of freshwater sulfur oxidizers Sulfuricella denitrificans skB26 and Sulfuritalea hydrogenivorans sk43H: genetic insights into the sulfur oxidation pathway of betaproteobacteria.</title>
        <authorList>
            <person name="Watanabe T."/>
            <person name="Kojima H."/>
            <person name="Fukui M."/>
        </authorList>
    </citation>
    <scope>NUCLEOTIDE SEQUENCE [LARGE SCALE GENOMIC DNA]</scope>
    <source>
        <strain evidence="2">DSM22779</strain>
    </source>
</reference>
<keyword evidence="3" id="KW-1185">Reference proteome</keyword>
<dbReference type="KEGG" id="shd:SUTH_01765"/>
<sequence length="118" mass="13034">MGTEHSVTTGRFQEAKSHWPLSGVESWKVTVASVPVAAIKIAWMTVSYAAGAVTGDAVGMRFERRFTESTCRSIGLHLIQLAGRTRPEDRPVKERHLRPSCRPPIPAQKTFVNASIFD</sequence>
<evidence type="ECO:0000256" key="1">
    <source>
        <dbReference type="SAM" id="MobiDB-lite"/>
    </source>
</evidence>
<proteinExistence type="predicted"/>
<dbReference type="EMBL" id="AP012547">
    <property type="protein sequence ID" value="BAO29557.1"/>
    <property type="molecule type" value="Genomic_DNA"/>
</dbReference>
<name>W0SF11_9PROT</name>
<feature type="region of interest" description="Disordered" evidence="1">
    <location>
        <begin position="85"/>
        <end position="106"/>
    </location>
</feature>